<dbReference type="EMBL" id="LT934114">
    <property type="protein sequence ID" value="VAH47122.1"/>
    <property type="molecule type" value="Genomic_DNA"/>
</dbReference>
<dbReference type="Gene3D" id="3.30.40.10">
    <property type="entry name" value="Zinc/RING finger domain, C3HC4 (zinc finger)"/>
    <property type="match status" value="1"/>
</dbReference>
<keyword evidence="4" id="KW-0808">Transferase</keyword>
<evidence type="ECO:0000256" key="1">
    <source>
        <dbReference type="ARBA" id="ARBA00000900"/>
    </source>
</evidence>
<dbReference type="Gene3D" id="1.25.10.10">
    <property type="entry name" value="Leucine-rich Repeat Variant"/>
    <property type="match status" value="1"/>
</dbReference>
<feature type="region of interest" description="Disordered" evidence="6">
    <location>
        <begin position="1"/>
        <end position="162"/>
    </location>
</feature>
<gene>
    <name evidence="8" type="ORF">TRITD_2Bv1G137980</name>
</gene>
<reference evidence="8 9" key="1">
    <citation type="submission" date="2017-09" db="EMBL/GenBank/DDBJ databases">
        <authorList>
            <consortium name="International Durum Wheat Genome Sequencing Consortium (IDWGSC)"/>
            <person name="Milanesi L."/>
        </authorList>
    </citation>
    <scope>NUCLEOTIDE SEQUENCE [LARGE SCALE GENOMIC DNA]</scope>
    <source>
        <strain evidence="9">cv. Svevo</strain>
    </source>
</reference>
<dbReference type="PANTHER" id="PTHR23315:SF82">
    <property type="entry name" value="RING-TYPE E3 UBIQUITIN TRANSFERASE"/>
    <property type="match status" value="1"/>
</dbReference>
<dbReference type="AlphaFoldDB" id="A0A9R1PQY9"/>
<feature type="compositionally biased region" description="Low complexity" evidence="6">
    <location>
        <begin position="55"/>
        <end position="70"/>
    </location>
</feature>
<sequence>MDRIQDWTEEGIKEEEEPGLRRRGRAARAQSPSADHGPHKFFGPRSRSPSPPPGAGSRSPSPTPGAGSRSPSPPPGAGSRPVPHSVRTRRSARVTLVPAAPDGAGSGGAGGPGGSFDWDLGAMEETVSSTRDQSARPRLVPPPDTSTSSASITGGRAQEVAAEREFSFPPLEAPPKVVDAAEVLGQFAAQFLEATMGATAGPRTEKIKKELLLDRKVVDLAGLERWLRKMEAVAELAWFTDLCSHEEKAVPPLELFECAFRALEAARSDELHRCSADARRLWIGPVAVPEFFLCPFSKKFMEKPVVITSGKTVDQSELEKWWKKNKRMCPVTGEVLTHSIFIPDALIALYISRWRAANRMSDMTAPTDPPAISPEEEALFKEVTLLANSPRSSKQDYEAILRLLADQERCSFLHLLGHSPGTITKLACVLPETCLEPHPELDDVVLEILAMAASYSPNKEVFGDDRYAIPVLIARALLGPVPTRAKCARILGLLADNYYNKIKIGELGGFAPLMELLLVGDIDVKKTVAVALASLCEAEENWSRFVREGVADAAISLMRNHRLVDEAHSILLQVEGFHLAMQDIIDKLESFRDDGDGDDMCKEMVDRLWRSFIASSTPSGRARQADNLPPEAAASSSSSTPSSSQDDVAAIVSWLQRRSYNPRTYRCRNYR</sequence>
<evidence type="ECO:0000313" key="9">
    <source>
        <dbReference type="Proteomes" id="UP000324705"/>
    </source>
</evidence>
<dbReference type="InterPro" id="IPR013083">
    <property type="entry name" value="Znf_RING/FYVE/PHD"/>
</dbReference>
<evidence type="ECO:0000256" key="6">
    <source>
        <dbReference type="SAM" id="MobiDB-lite"/>
    </source>
</evidence>
<feature type="domain" description="U-box" evidence="7">
    <location>
        <begin position="287"/>
        <end position="361"/>
    </location>
</feature>
<name>A0A9R1PQY9_TRITD</name>
<proteinExistence type="predicted"/>
<feature type="compositionally biased region" description="Gly residues" evidence="6">
    <location>
        <begin position="104"/>
        <end position="114"/>
    </location>
</feature>
<dbReference type="GO" id="GO:0061630">
    <property type="term" value="F:ubiquitin protein ligase activity"/>
    <property type="evidence" value="ECO:0007669"/>
    <property type="project" value="UniProtKB-EC"/>
</dbReference>
<feature type="compositionally biased region" description="Acidic residues" evidence="6">
    <location>
        <begin position="7"/>
        <end position="17"/>
    </location>
</feature>
<dbReference type="OMA" id="ICPISIK"/>
<accession>A0A9R1PQY9</accession>
<dbReference type="Pfam" id="PF04564">
    <property type="entry name" value="U-box"/>
    <property type="match status" value="1"/>
</dbReference>
<protein>
    <recommendedName>
        <fullName evidence="3">RING-type E3 ubiquitin transferase</fullName>
        <ecNumber evidence="3">2.3.2.27</ecNumber>
    </recommendedName>
</protein>
<evidence type="ECO:0000259" key="7">
    <source>
        <dbReference type="PROSITE" id="PS51698"/>
    </source>
</evidence>
<feature type="compositionally biased region" description="Low complexity" evidence="6">
    <location>
        <begin position="629"/>
        <end position="644"/>
    </location>
</feature>
<keyword evidence="9" id="KW-1185">Reference proteome</keyword>
<dbReference type="PANTHER" id="PTHR23315">
    <property type="entry name" value="U BOX DOMAIN-CONTAINING"/>
    <property type="match status" value="1"/>
</dbReference>
<dbReference type="GO" id="GO:0016567">
    <property type="term" value="P:protein ubiquitination"/>
    <property type="evidence" value="ECO:0007669"/>
    <property type="project" value="InterPro"/>
</dbReference>
<evidence type="ECO:0000256" key="2">
    <source>
        <dbReference type="ARBA" id="ARBA00004906"/>
    </source>
</evidence>
<keyword evidence="5" id="KW-0833">Ubl conjugation pathway</keyword>
<evidence type="ECO:0000256" key="4">
    <source>
        <dbReference type="ARBA" id="ARBA00022679"/>
    </source>
</evidence>
<dbReference type="Gramene" id="TRITD2Bv1G137980.1">
    <property type="protein sequence ID" value="TRITD2Bv1G137980.1"/>
    <property type="gene ID" value="TRITD2Bv1G137980"/>
</dbReference>
<feature type="region of interest" description="Disordered" evidence="6">
    <location>
        <begin position="619"/>
        <end position="646"/>
    </location>
</feature>
<dbReference type="InterPro" id="IPR016024">
    <property type="entry name" value="ARM-type_fold"/>
</dbReference>
<organism evidence="8 9">
    <name type="scientific">Triticum turgidum subsp. durum</name>
    <name type="common">Durum wheat</name>
    <name type="synonym">Triticum durum</name>
    <dbReference type="NCBI Taxonomy" id="4567"/>
    <lineage>
        <taxon>Eukaryota</taxon>
        <taxon>Viridiplantae</taxon>
        <taxon>Streptophyta</taxon>
        <taxon>Embryophyta</taxon>
        <taxon>Tracheophyta</taxon>
        <taxon>Spermatophyta</taxon>
        <taxon>Magnoliopsida</taxon>
        <taxon>Liliopsida</taxon>
        <taxon>Poales</taxon>
        <taxon>Poaceae</taxon>
        <taxon>BOP clade</taxon>
        <taxon>Pooideae</taxon>
        <taxon>Triticodae</taxon>
        <taxon>Triticeae</taxon>
        <taxon>Triticinae</taxon>
        <taxon>Triticum</taxon>
    </lineage>
</organism>
<comment type="catalytic activity">
    <reaction evidence="1">
        <text>S-ubiquitinyl-[E2 ubiquitin-conjugating enzyme]-L-cysteine + [acceptor protein]-L-lysine = [E2 ubiquitin-conjugating enzyme]-L-cysteine + N(6)-ubiquitinyl-[acceptor protein]-L-lysine.</text>
        <dbReference type="EC" id="2.3.2.27"/>
    </reaction>
</comment>
<dbReference type="InterPro" id="IPR011989">
    <property type="entry name" value="ARM-like"/>
</dbReference>
<dbReference type="Proteomes" id="UP000324705">
    <property type="component" value="Chromosome 2B"/>
</dbReference>
<evidence type="ECO:0000256" key="3">
    <source>
        <dbReference type="ARBA" id="ARBA00012483"/>
    </source>
</evidence>
<dbReference type="PROSITE" id="PS51698">
    <property type="entry name" value="U_BOX"/>
    <property type="match status" value="1"/>
</dbReference>
<dbReference type="EC" id="2.3.2.27" evidence="3"/>
<evidence type="ECO:0000256" key="5">
    <source>
        <dbReference type="ARBA" id="ARBA00022786"/>
    </source>
</evidence>
<evidence type="ECO:0000313" key="8">
    <source>
        <dbReference type="EMBL" id="VAH47122.1"/>
    </source>
</evidence>
<dbReference type="SUPFAM" id="SSF48371">
    <property type="entry name" value="ARM repeat"/>
    <property type="match status" value="1"/>
</dbReference>
<comment type="pathway">
    <text evidence="2">Protein modification; protein ubiquitination.</text>
</comment>
<dbReference type="InterPro" id="IPR003613">
    <property type="entry name" value="Ubox_domain"/>
</dbReference>
<dbReference type="SMART" id="SM00504">
    <property type="entry name" value="Ubox"/>
    <property type="match status" value="1"/>
</dbReference>
<dbReference type="SUPFAM" id="SSF57850">
    <property type="entry name" value="RING/U-box"/>
    <property type="match status" value="1"/>
</dbReference>